<sequence length="93" mass="10185">MAKRKIKNYSVGYSSKEDPPVFIILNVSGPKEEIRMRASSASGAMILGLLETGRAFFDDAPNSRTIFVAGKPAAKEKSDESETDVFDRLNEEG</sequence>
<dbReference type="EMBL" id="CP118166">
    <property type="protein sequence ID" value="WDI31647.1"/>
    <property type="molecule type" value="Genomic_DNA"/>
</dbReference>
<name>A0AAF0CH95_9PROT</name>
<feature type="compositionally biased region" description="Basic and acidic residues" evidence="1">
    <location>
        <begin position="73"/>
        <end position="93"/>
    </location>
</feature>
<dbReference type="RefSeq" id="WP_274493534.1">
    <property type="nucleotide sequence ID" value="NZ_CP118166.1"/>
</dbReference>
<evidence type="ECO:0000313" key="2">
    <source>
        <dbReference type="EMBL" id="WDI31647.1"/>
    </source>
</evidence>
<dbReference type="KEGG" id="hfl:PUV54_00380"/>
<proteinExistence type="predicted"/>
<keyword evidence="3" id="KW-1185">Reference proteome</keyword>
<gene>
    <name evidence="2" type="ORF">PUV54_00380</name>
</gene>
<feature type="region of interest" description="Disordered" evidence="1">
    <location>
        <begin position="71"/>
        <end position="93"/>
    </location>
</feature>
<accession>A0AAF0CH95</accession>
<protein>
    <submittedName>
        <fullName evidence="2">Uncharacterized protein</fullName>
    </submittedName>
</protein>
<dbReference type="AlphaFoldDB" id="A0AAF0CH95"/>
<evidence type="ECO:0000313" key="3">
    <source>
        <dbReference type="Proteomes" id="UP001214043"/>
    </source>
</evidence>
<dbReference type="Proteomes" id="UP001214043">
    <property type="component" value="Chromosome"/>
</dbReference>
<evidence type="ECO:0000256" key="1">
    <source>
        <dbReference type="SAM" id="MobiDB-lite"/>
    </source>
</evidence>
<organism evidence="2 3">
    <name type="scientific">Hyphococcus flavus</name>
    <dbReference type="NCBI Taxonomy" id="1866326"/>
    <lineage>
        <taxon>Bacteria</taxon>
        <taxon>Pseudomonadati</taxon>
        <taxon>Pseudomonadota</taxon>
        <taxon>Alphaproteobacteria</taxon>
        <taxon>Parvularculales</taxon>
        <taxon>Parvularculaceae</taxon>
        <taxon>Hyphococcus</taxon>
    </lineage>
</organism>
<reference evidence="2" key="1">
    <citation type="submission" date="2023-02" db="EMBL/GenBank/DDBJ databases">
        <title>Genome sequence of Hyphococcus flavus.</title>
        <authorList>
            <person name="Rong J.-C."/>
            <person name="Zhao Q."/>
            <person name="Yi M."/>
            <person name="Wu J.-Y."/>
        </authorList>
    </citation>
    <scope>NUCLEOTIDE SEQUENCE</scope>
    <source>
        <strain evidence="2">MCCC 1K03223</strain>
    </source>
</reference>